<dbReference type="OrthoDB" id="1628901at2"/>
<dbReference type="SUPFAM" id="SSF74653">
    <property type="entry name" value="TolA/TonB C-terminal domain"/>
    <property type="match status" value="1"/>
</dbReference>
<dbReference type="Pfam" id="PF03544">
    <property type="entry name" value="TonB_C"/>
    <property type="match status" value="1"/>
</dbReference>
<feature type="domain" description="TonB C-terminal" evidence="12">
    <location>
        <begin position="112"/>
        <end position="205"/>
    </location>
</feature>
<evidence type="ECO:0000256" key="2">
    <source>
        <dbReference type="ARBA" id="ARBA00006555"/>
    </source>
</evidence>
<protein>
    <recommendedName>
        <fullName evidence="10">Protein TonB</fullName>
    </recommendedName>
</protein>
<comment type="function">
    <text evidence="10">Interacts with outer membrane receptor proteins that carry out high-affinity binding and energy dependent uptake into the periplasmic space of specific substrates. It could act to transduce energy from the cytoplasmic membrane to specific energy-requiring processes in the outer membrane, resulting in the release into the periplasm of ligands bound by these outer membrane proteins.</text>
</comment>
<evidence type="ECO:0000313" key="14">
    <source>
        <dbReference type="Proteomes" id="UP000094147"/>
    </source>
</evidence>
<evidence type="ECO:0000256" key="3">
    <source>
        <dbReference type="ARBA" id="ARBA00022448"/>
    </source>
</evidence>
<evidence type="ECO:0000256" key="11">
    <source>
        <dbReference type="SAM" id="MobiDB-lite"/>
    </source>
</evidence>
<reference evidence="14" key="1">
    <citation type="submission" date="2015-08" db="EMBL/GenBank/DDBJ databases">
        <authorList>
            <person name="Kim K.M."/>
        </authorList>
    </citation>
    <scope>NUCLEOTIDE SEQUENCE [LARGE SCALE GENOMIC DNA]</scope>
    <source>
        <strain evidence="14">KCTC 23892</strain>
    </source>
</reference>
<dbReference type="EMBL" id="CP012418">
    <property type="protein sequence ID" value="AOE50551.1"/>
    <property type="molecule type" value="Genomic_DNA"/>
</dbReference>
<organism evidence="13 14">
    <name type="scientific">Kangiella sediminilitoris</name>
    <dbReference type="NCBI Taxonomy" id="1144748"/>
    <lineage>
        <taxon>Bacteria</taxon>
        <taxon>Pseudomonadati</taxon>
        <taxon>Pseudomonadota</taxon>
        <taxon>Gammaproteobacteria</taxon>
        <taxon>Kangiellales</taxon>
        <taxon>Kangiellaceae</taxon>
        <taxon>Kangiella</taxon>
    </lineage>
</organism>
<dbReference type="Gene3D" id="3.30.1150.10">
    <property type="match status" value="1"/>
</dbReference>
<dbReference type="AlphaFoldDB" id="A0A1B3BCL2"/>
<keyword evidence="14" id="KW-1185">Reference proteome</keyword>
<keyword evidence="6" id="KW-0812">Transmembrane</keyword>
<dbReference type="KEGG" id="ksd:KS2013_1842"/>
<feature type="region of interest" description="Disordered" evidence="11">
    <location>
        <begin position="29"/>
        <end position="64"/>
    </location>
</feature>
<dbReference type="InterPro" id="IPR006260">
    <property type="entry name" value="TonB/TolA_C"/>
</dbReference>
<evidence type="ECO:0000256" key="6">
    <source>
        <dbReference type="ARBA" id="ARBA00022692"/>
    </source>
</evidence>
<evidence type="ECO:0000256" key="4">
    <source>
        <dbReference type="ARBA" id="ARBA00022475"/>
    </source>
</evidence>
<keyword evidence="5 10" id="KW-0997">Cell inner membrane</keyword>
<name>A0A1B3BCL2_9GAMM</name>
<dbReference type="Proteomes" id="UP000094147">
    <property type="component" value="Chromosome"/>
</dbReference>
<dbReference type="PANTHER" id="PTHR33446">
    <property type="entry name" value="PROTEIN TONB-RELATED"/>
    <property type="match status" value="1"/>
</dbReference>
<dbReference type="GO" id="GO:0015031">
    <property type="term" value="P:protein transport"/>
    <property type="evidence" value="ECO:0007669"/>
    <property type="project" value="UniProtKB-UniRule"/>
</dbReference>
<evidence type="ECO:0000256" key="10">
    <source>
        <dbReference type="RuleBase" id="RU362123"/>
    </source>
</evidence>
<comment type="similarity">
    <text evidence="2 10">Belongs to the TonB family.</text>
</comment>
<dbReference type="GO" id="GO:0055085">
    <property type="term" value="P:transmembrane transport"/>
    <property type="evidence" value="ECO:0007669"/>
    <property type="project" value="InterPro"/>
</dbReference>
<dbReference type="PROSITE" id="PS52015">
    <property type="entry name" value="TONB_CTD"/>
    <property type="match status" value="1"/>
</dbReference>
<gene>
    <name evidence="13" type="ORF">KS2013_1842</name>
</gene>
<sequence length="205" mass="22571">MKITLSLLIAATVTAALLFLMSQLIQDEETKTEVEPNPVELSNVKIPNKKPEPKRSPLKPPKLPVIEKTPSIDGQVIESIDVLTEESFLTTNLVDEVSLDGATTGFGRVDVLQDSSAMAMYRAQPSYPIKAQLNGIEGWVLLKYDVDASGTLSNISVLDSQPKNIFDKEAVKALKEWKFRPAMTEGRPIASLGQTVKIEFNMDNQ</sequence>
<dbReference type="GO" id="GO:0015891">
    <property type="term" value="P:siderophore transport"/>
    <property type="evidence" value="ECO:0007669"/>
    <property type="project" value="InterPro"/>
</dbReference>
<comment type="subcellular location">
    <subcellularLocation>
        <location evidence="1 10">Cell inner membrane</location>
        <topology evidence="1 10">Single-pass membrane protein</topology>
        <orientation evidence="1 10">Periplasmic side</orientation>
    </subcellularLocation>
</comment>
<keyword evidence="3 10" id="KW-0813">Transport</keyword>
<keyword evidence="8" id="KW-1133">Transmembrane helix</keyword>
<keyword evidence="4 10" id="KW-1003">Cell membrane</keyword>
<dbReference type="NCBIfam" id="TIGR01352">
    <property type="entry name" value="tonB_Cterm"/>
    <property type="match status" value="1"/>
</dbReference>
<dbReference type="InterPro" id="IPR037682">
    <property type="entry name" value="TonB_C"/>
</dbReference>
<dbReference type="GO" id="GO:0031992">
    <property type="term" value="F:energy transducer activity"/>
    <property type="evidence" value="ECO:0007669"/>
    <property type="project" value="InterPro"/>
</dbReference>
<evidence type="ECO:0000256" key="5">
    <source>
        <dbReference type="ARBA" id="ARBA00022519"/>
    </source>
</evidence>
<accession>A0A1B3BCL2</accession>
<dbReference type="PRINTS" id="PR01374">
    <property type="entry name" value="TONBPROTEIN"/>
</dbReference>
<evidence type="ECO:0000256" key="7">
    <source>
        <dbReference type="ARBA" id="ARBA00022927"/>
    </source>
</evidence>
<evidence type="ECO:0000256" key="8">
    <source>
        <dbReference type="ARBA" id="ARBA00022989"/>
    </source>
</evidence>
<evidence type="ECO:0000256" key="9">
    <source>
        <dbReference type="ARBA" id="ARBA00023136"/>
    </source>
</evidence>
<dbReference type="GO" id="GO:0030288">
    <property type="term" value="C:outer membrane-bounded periplasmic space"/>
    <property type="evidence" value="ECO:0007669"/>
    <property type="project" value="InterPro"/>
</dbReference>
<dbReference type="PANTHER" id="PTHR33446:SF14">
    <property type="entry name" value="PROTEIN TONB"/>
    <property type="match status" value="1"/>
</dbReference>
<dbReference type="InterPro" id="IPR051045">
    <property type="entry name" value="TonB-dependent_transducer"/>
</dbReference>
<evidence type="ECO:0000313" key="13">
    <source>
        <dbReference type="EMBL" id="AOE50551.1"/>
    </source>
</evidence>
<dbReference type="InterPro" id="IPR003538">
    <property type="entry name" value="TonB"/>
</dbReference>
<proteinExistence type="inferred from homology"/>
<dbReference type="GO" id="GO:0005886">
    <property type="term" value="C:plasma membrane"/>
    <property type="evidence" value="ECO:0007669"/>
    <property type="project" value="UniProtKB-SubCell"/>
</dbReference>
<evidence type="ECO:0000256" key="1">
    <source>
        <dbReference type="ARBA" id="ARBA00004383"/>
    </source>
</evidence>
<keyword evidence="10" id="KW-0735">Signal-anchor</keyword>
<keyword evidence="7 10" id="KW-0653">Protein transport</keyword>
<keyword evidence="9" id="KW-0472">Membrane</keyword>
<dbReference type="STRING" id="1144748.KS2013_1842"/>
<evidence type="ECO:0000259" key="12">
    <source>
        <dbReference type="PROSITE" id="PS52015"/>
    </source>
</evidence>
<dbReference type="RefSeq" id="WP_068992919.1">
    <property type="nucleotide sequence ID" value="NZ_CP012418.1"/>
</dbReference>